<comment type="caution">
    <text evidence="2">The sequence shown here is derived from an EMBL/GenBank/DDBJ whole genome shotgun (WGS) entry which is preliminary data.</text>
</comment>
<keyword evidence="3" id="KW-1185">Reference proteome</keyword>
<proteinExistence type="predicted"/>
<dbReference type="Pfam" id="PF08376">
    <property type="entry name" value="NIT"/>
    <property type="match status" value="1"/>
</dbReference>
<name>A0ABU9G2Q5_9GAMM</name>
<dbReference type="EMBL" id="JBAKAR010000003">
    <property type="protein sequence ID" value="MEL0612760.1"/>
    <property type="molecule type" value="Genomic_DNA"/>
</dbReference>
<evidence type="ECO:0000313" key="2">
    <source>
        <dbReference type="EMBL" id="MEL0612760.1"/>
    </source>
</evidence>
<accession>A0ABU9G2Q5</accession>
<sequence>MTSILLFIGLCVGVVALAIARHYYSKKSAKRRSYQGLEGSKQLIELIKLTQQHRGMHSGLLNGQTEFSSKLDSLKADISHRYNTLLRLEETLNYPKQLSCQFQYIQWQKLIRDSALSSAQSFQIHSRLIARLLDGLWDMSDEFALTSSQDDTVRALAEQYIKTLPNIAEALGQIRALSVQVAAKHTLSSDKKLQLLFTLGKVDAHIDHLDQSHALQDKQKIRDFVEQIRKKTDSKELVNSQPETLFKDATLIIDGVFALICTGVDTLQKKIHLS</sequence>
<dbReference type="InterPro" id="IPR013587">
    <property type="entry name" value="Nitrate/nitrite_sensing"/>
</dbReference>
<feature type="domain" description="Nitrate/nitrite sensing protein" evidence="1">
    <location>
        <begin position="46"/>
        <end position="255"/>
    </location>
</feature>
<protein>
    <recommendedName>
        <fullName evidence="1">Nitrate/nitrite sensing protein domain-containing protein</fullName>
    </recommendedName>
</protein>
<dbReference type="Proteomes" id="UP001379949">
    <property type="component" value="Unassembled WGS sequence"/>
</dbReference>
<reference evidence="2 3" key="1">
    <citation type="submission" date="2024-02" db="EMBL/GenBank/DDBJ databases">
        <title>Bacteria isolated from the canopy kelp, Nereocystis luetkeana.</title>
        <authorList>
            <person name="Pfister C.A."/>
            <person name="Younker I.T."/>
            <person name="Light S.H."/>
        </authorList>
    </citation>
    <scope>NUCLEOTIDE SEQUENCE [LARGE SCALE GENOMIC DNA]</scope>
    <source>
        <strain evidence="2 3">TI.4.07</strain>
    </source>
</reference>
<dbReference type="RefSeq" id="WP_341566706.1">
    <property type="nucleotide sequence ID" value="NZ_JBAKAR010000003.1"/>
</dbReference>
<gene>
    <name evidence="2" type="ORF">V6242_06355</name>
</gene>
<evidence type="ECO:0000259" key="1">
    <source>
        <dbReference type="Pfam" id="PF08376"/>
    </source>
</evidence>
<evidence type="ECO:0000313" key="3">
    <source>
        <dbReference type="Proteomes" id="UP001379949"/>
    </source>
</evidence>
<organism evidence="2 3">
    <name type="scientific">Marinomonas arenicola</name>
    <dbReference type="NCBI Taxonomy" id="569601"/>
    <lineage>
        <taxon>Bacteria</taxon>
        <taxon>Pseudomonadati</taxon>
        <taxon>Pseudomonadota</taxon>
        <taxon>Gammaproteobacteria</taxon>
        <taxon>Oceanospirillales</taxon>
        <taxon>Oceanospirillaceae</taxon>
        <taxon>Marinomonas</taxon>
    </lineage>
</organism>